<keyword evidence="6" id="KW-0472">Membrane</keyword>
<evidence type="ECO:0000256" key="6">
    <source>
        <dbReference type="SAM" id="Phobius"/>
    </source>
</evidence>
<dbReference type="Pfam" id="PF00106">
    <property type="entry name" value="adh_short"/>
    <property type="match status" value="1"/>
</dbReference>
<feature type="transmembrane region" description="Helical" evidence="6">
    <location>
        <begin position="6"/>
        <end position="29"/>
    </location>
</feature>
<keyword evidence="6" id="KW-1133">Transmembrane helix</keyword>
<dbReference type="GO" id="GO:0006874">
    <property type="term" value="P:intracellular calcium ion homeostasis"/>
    <property type="evidence" value="ECO:0007669"/>
    <property type="project" value="TreeGrafter"/>
</dbReference>
<name>A0A8C5BH16_GADMO</name>
<dbReference type="PRINTS" id="PR00081">
    <property type="entry name" value="GDHRDH"/>
</dbReference>
<evidence type="ECO:0000256" key="4">
    <source>
        <dbReference type="ARBA" id="ARBA00023002"/>
    </source>
</evidence>
<dbReference type="InterPro" id="IPR020904">
    <property type="entry name" value="Sc_DH/Rdtase_CS"/>
</dbReference>
<dbReference type="AlphaFoldDB" id="A0A8C5BH16"/>
<accession>A0A8C5BH16</accession>
<evidence type="ECO:0000313" key="7">
    <source>
        <dbReference type="Ensembl" id="ENSGMOP00000045822.1"/>
    </source>
</evidence>
<evidence type="ECO:0000256" key="1">
    <source>
        <dbReference type="ARBA" id="ARBA00006484"/>
    </source>
</evidence>
<dbReference type="GO" id="GO:0016616">
    <property type="term" value="F:oxidoreductase activity, acting on the CH-OH group of donors, NAD or NADP as acceptor"/>
    <property type="evidence" value="ECO:0007669"/>
    <property type="project" value="TreeGrafter"/>
</dbReference>
<dbReference type="SUPFAM" id="SSF51735">
    <property type="entry name" value="NAD(P)-binding Rossmann-fold domains"/>
    <property type="match status" value="1"/>
</dbReference>
<sequence length="590" mass="61839">MDPVLTSVVLVVPCVLVVLAGLVYLYGLMVHLFSQTSVRNKVVVISDALSSLGRGEDAPTAARWSRRPEAAWGLLLLLLLLTSPPSAPPAPHLPTLPHPCSAPLPAPLPATHLSLLLLLLLITPLCSSCSSPLPSAPPAPHLSPLLLLLLTSPLCSSCPSSLPSAPPAPHHSPLLLLLLTSPLCSSCPSSLPSAPPAPHLSPLLLLLLTSPLCSSCSSPLPSAPPAPHLSLLLLLLLTTPLCSSCSSPLPSAPPAPHLSPLLLLLLTSPLCSSCSSSLPSAPPAPHLSPLLLLLLTSPLCSSCSSSLPSAPPAPHLSPLLLLLLSFPLCSCSSECASVFHRGGARLILCGRSWEQLEGVADELSASSDPTTTFLPKLVLLDFGDLGSMPEVVTEVMECYGSLDLLILNSSLKVRAPAAAVSLETERLLMDYNYFGPVTLAKGVLPSMISRRTGHLLLVNSIQGRLAVPFRTTYAASKHAVQAFFDCLRPEVQEYGISVSTLSHTFICSASTQQPISVKPYWSFLYGPTPLGVTPGAAVREIVRTVNDKRKEVVIAPSLPKAAICARSFFPNLFFAVMAAGVESSAVLESQ</sequence>
<dbReference type="Gene3D" id="3.40.50.720">
    <property type="entry name" value="NAD(P)-binding Rossmann-like Domain"/>
    <property type="match status" value="1"/>
</dbReference>
<dbReference type="Ensembl" id="ENSGMOT00000061988.1">
    <property type="protein sequence ID" value="ENSGMOP00000045822.1"/>
    <property type="gene ID" value="ENSGMOG00000014895.2"/>
</dbReference>
<gene>
    <name evidence="7" type="primary">LOC115539363</name>
</gene>
<dbReference type="PROSITE" id="PS00061">
    <property type="entry name" value="ADH_SHORT"/>
    <property type="match status" value="1"/>
</dbReference>
<keyword evidence="8" id="KW-1185">Reference proteome</keyword>
<proteinExistence type="inferred from homology"/>
<reference evidence="7" key="1">
    <citation type="submission" date="2025-08" db="UniProtKB">
        <authorList>
            <consortium name="Ensembl"/>
        </authorList>
    </citation>
    <scope>IDENTIFICATION</scope>
</reference>
<dbReference type="Proteomes" id="UP000694546">
    <property type="component" value="Chromosome 2"/>
</dbReference>
<keyword evidence="6" id="KW-0812">Transmembrane</keyword>
<dbReference type="PANTHER" id="PTHR44668">
    <property type="match status" value="1"/>
</dbReference>
<dbReference type="InterPro" id="IPR002347">
    <property type="entry name" value="SDR_fam"/>
</dbReference>
<evidence type="ECO:0000256" key="5">
    <source>
        <dbReference type="ARBA" id="ARBA00023027"/>
    </source>
</evidence>
<protein>
    <submittedName>
        <fullName evidence="7">Dehydrogenase/reductase SDR family member 7C-B-like</fullName>
    </submittedName>
</protein>
<evidence type="ECO:0000256" key="2">
    <source>
        <dbReference type="ARBA" id="ARBA00022729"/>
    </source>
</evidence>
<comment type="similarity">
    <text evidence="1">Belongs to the short-chain dehydrogenases/reductases (SDR) family.</text>
</comment>
<evidence type="ECO:0000256" key="3">
    <source>
        <dbReference type="ARBA" id="ARBA00022857"/>
    </source>
</evidence>
<keyword evidence="5" id="KW-0520">NAD</keyword>
<evidence type="ECO:0000313" key="8">
    <source>
        <dbReference type="Proteomes" id="UP000694546"/>
    </source>
</evidence>
<dbReference type="InterPro" id="IPR052148">
    <property type="entry name" value="SDR_family_member_7C"/>
</dbReference>
<dbReference type="GeneTree" id="ENSGT00940000157100"/>
<organism evidence="7 8">
    <name type="scientific">Gadus morhua</name>
    <name type="common">Atlantic cod</name>
    <dbReference type="NCBI Taxonomy" id="8049"/>
    <lineage>
        <taxon>Eukaryota</taxon>
        <taxon>Metazoa</taxon>
        <taxon>Chordata</taxon>
        <taxon>Craniata</taxon>
        <taxon>Vertebrata</taxon>
        <taxon>Euteleostomi</taxon>
        <taxon>Actinopterygii</taxon>
        <taxon>Neopterygii</taxon>
        <taxon>Teleostei</taxon>
        <taxon>Neoteleostei</taxon>
        <taxon>Acanthomorphata</taxon>
        <taxon>Zeiogadaria</taxon>
        <taxon>Gadariae</taxon>
        <taxon>Gadiformes</taxon>
        <taxon>Gadoidei</taxon>
        <taxon>Gadidae</taxon>
        <taxon>Gadus</taxon>
    </lineage>
</organism>
<keyword evidence="4" id="KW-0560">Oxidoreductase</keyword>
<keyword evidence="3" id="KW-0521">NADP</keyword>
<reference evidence="7" key="2">
    <citation type="submission" date="2025-09" db="UniProtKB">
        <authorList>
            <consortium name="Ensembl"/>
        </authorList>
    </citation>
    <scope>IDENTIFICATION</scope>
</reference>
<keyword evidence="2" id="KW-0732">Signal</keyword>
<dbReference type="PANTHER" id="PTHR44668:SF3">
    <property type="entry name" value="DEHYDROGENASE_REDUCTASE SDR FAMILY MEMBER 7C-B"/>
    <property type="match status" value="1"/>
</dbReference>
<dbReference type="InterPro" id="IPR036291">
    <property type="entry name" value="NAD(P)-bd_dom_sf"/>
</dbReference>